<reference evidence="1 2" key="1">
    <citation type="submission" date="2015-08" db="EMBL/GenBank/DDBJ databases">
        <title>Ancestral chromatin configuration constrains chromatin evolution on differentiating sex chromosomes in Drosophila.</title>
        <authorList>
            <person name="Zhou Q."/>
            <person name="Bachtrog D."/>
        </authorList>
    </citation>
    <scope>NUCLEOTIDE SEQUENCE [LARGE SCALE GENOMIC DNA]</scope>
    <source>
        <tissue evidence="1">Whole larvae</tissue>
    </source>
</reference>
<dbReference type="PANTHER" id="PTHR20898">
    <property type="entry name" value="DAEDALUS ON 3-RELATED-RELATED"/>
    <property type="match status" value="1"/>
</dbReference>
<evidence type="ECO:0000313" key="2">
    <source>
        <dbReference type="Proteomes" id="UP000494163"/>
    </source>
</evidence>
<accession>A0A0M4EPJ7</accession>
<dbReference type="AlphaFoldDB" id="A0A0M4EPJ7"/>
<evidence type="ECO:0000313" key="1">
    <source>
        <dbReference type="EMBL" id="ALC44042.1"/>
    </source>
</evidence>
<name>A0A0M4EPJ7_DROBS</name>
<proteinExistence type="predicted"/>
<dbReference type="Pfam" id="PF06477">
    <property type="entry name" value="DUF1091"/>
    <property type="match status" value="1"/>
</dbReference>
<dbReference type="OrthoDB" id="7864053at2759"/>
<protein>
    <submittedName>
        <fullName evidence="1">CG33703</fullName>
    </submittedName>
</protein>
<organism evidence="1 2">
    <name type="scientific">Drosophila busckii</name>
    <name type="common">Fruit fly</name>
    <dbReference type="NCBI Taxonomy" id="30019"/>
    <lineage>
        <taxon>Eukaryota</taxon>
        <taxon>Metazoa</taxon>
        <taxon>Ecdysozoa</taxon>
        <taxon>Arthropoda</taxon>
        <taxon>Hexapoda</taxon>
        <taxon>Insecta</taxon>
        <taxon>Pterygota</taxon>
        <taxon>Neoptera</taxon>
        <taxon>Endopterygota</taxon>
        <taxon>Diptera</taxon>
        <taxon>Brachycera</taxon>
        <taxon>Muscomorpha</taxon>
        <taxon>Ephydroidea</taxon>
        <taxon>Drosophilidae</taxon>
        <taxon>Drosophila</taxon>
    </lineage>
</organism>
<sequence>MVSLSLYKLSKTYSLTLINETVDYCAFMKNRITSRVIGYVVNMLAKYASFNYSCPVQQKDIIVAGSYPIQGVLHQIPAPSGNYMFRLQITSLKKWKQDIKVYAFKQK</sequence>
<dbReference type="PANTHER" id="PTHR20898:SF0">
    <property type="entry name" value="DAEDALUS ON 3-RELATED"/>
    <property type="match status" value="1"/>
</dbReference>
<dbReference type="SMART" id="SM00697">
    <property type="entry name" value="DM8"/>
    <property type="match status" value="1"/>
</dbReference>
<keyword evidence="2" id="KW-1185">Reference proteome</keyword>
<dbReference type="EMBL" id="CP012525">
    <property type="protein sequence ID" value="ALC44042.1"/>
    <property type="molecule type" value="Genomic_DNA"/>
</dbReference>
<gene>
    <name evidence="1" type="ORF">Dbus_chr3Lg1208</name>
</gene>
<dbReference type="InterPro" id="IPR010512">
    <property type="entry name" value="DUF1091"/>
</dbReference>
<dbReference type="Proteomes" id="UP000494163">
    <property type="component" value="Chromosome 3L"/>
</dbReference>
<dbReference type="OMA" id="MFRLQIT"/>